<dbReference type="PANTHER" id="PTHR23309:SF49">
    <property type="entry name" value="PEROXISOMAL BIFUNCTIONAL ENZYME"/>
    <property type="match status" value="1"/>
</dbReference>
<comment type="caution">
    <text evidence="11">The sequence shown here is derived from an EMBL/GenBank/DDBJ whole genome shotgun (WGS) entry which is preliminary data.</text>
</comment>
<keyword evidence="4" id="KW-0576">Peroxisome</keyword>
<dbReference type="Pfam" id="PF00725">
    <property type="entry name" value="3HCDH"/>
    <property type="match status" value="1"/>
</dbReference>
<evidence type="ECO:0000256" key="7">
    <source>
        <dbReference type="ARBA" id="ARBA00023268"/>
    </source>
</evidence>
<keyword evidence="12" id="KW-1185">Reference proteome</keyword>
<dbReference type="GO" id="GO:0004300">
    <property type="term" value="F:enoyl-CoA hydratase activity"/>
    <property type="evidence" value="ECO:0007669"/>
    <property type="project" value="UniProtKB-ARBA"/>
</dbReference>
<evidence type="ECO:0000256" key="1">
    <source>
        <dbReference type="ARBA" id="ARBA00004275"/>
    </source>
</evidence>
<dbReference type="Gene3D" id="3.90.226.10">
    <property type="entry name" value="2-enoyl-CoA Hydratase, Chain A, domain 1"/>
    <property type="match status" value="1"/>
</dbReference>
<dbReference type="PANTHER" id="PTHR23309">
    <property type="entry name" value="3-HYDROXYACYL-COA DEHYROGENASE"/>
    <property type="match status" value="1"/>
</dbReference>
<keyword evidence="6" id="KW-0456">Lyase</keyword>
<organism evidence="11 12">
    <name type="scientific">Roseovarius spongiae</name>
    <dbReference type="NCBI Taxonomy" id="2320272"/>
    <lineage>
        <taxon>Bacteria</taxon>
        <taxon>Pseudomonadati</taxon>
        <taxon>Pseudomonadota</taxon>
        <taxon>Alphaproteobacteria</taxon>
        <taxon>Rhodobacterales</taxon>
        <taxon>Roseobacteraceae</taxon>
        <taxon>Roseovarius</taxon>
    </lineage>
</organism>
<evidence type="ECO:0000313" key="12">
    <source>
        <dbReference type="Proteomes" id="UP000281128"/>
    </source>
</evidence>
<comment type="subunit">
    <text evidence="2">Monomer.</text>
</comment>
<dbReference type="SUPFAM" id="SSF52096">
    <property type="entry name" value="ClpP/crotonase"/>
    <property type="match status" value="1"/>
</dbReference>
<sequence length="679" mass="70096">MRGRPAGPTSEGGGMPGPRQQDTGDGVRVLTLGGAPRNPLDREQRLWLVQALEAAQADAAVRAVVLTGADGEFSAGINMVDYGGDLAAPWIDALCAAVECSAKPVVAAIEGRAVGAGLALALAAHARIAHAEAEIAAPEVRLGLVPSGGVTQRLPRLTGVEVALGLLLSGRSRPVSDPGLARLFDRILPADVLAAAVTLARTLADRGTWARTGAQRVGFRDPAAYLGAVREVAESLEPGAQAEAAIARALEAAILLPLPQGLALEATLFEETRNAPAARAARHLLLAERRAQTPPGVETAQAQPVRSVIIAGEHGAFAEVAIMALDAGWTVHLVPPAQGDGGALRARIAQVYGDAVTRGRLDDGAREERLARLHVDGRAPETAGIVFALGGSAPDLAGAQLRVRVEDVDGGSLGSDDAPFRLRFQPPAHSAPLAELMIAPDADAAQAATLVRALGQARKTMIRAGDAPGMISGNLEWALWTAALALVAKGASPYDVDRAAARLGFAQGPFLRMDSVGLDAAAARLAWLSEARGAPPPGDGGPLRALVAQGRTGRDAGLGFYRHEDGAAQPDDAIADILPAIGGGGLDPEAALEAALVNESARLLRLGVALRASDIDVILVRAFGVARDRGGVLIRADMKGLFTVQEAMKPLMELAPHLWTPDEGLRDLVKNGTGFFGRG</sequence>
<dbReference type="InterPro" id="IPR001753">
    <property type="entry name" value="Enoyl-CoA_hydra/iso"/>
</dbReference>
<keyword evidence="3" id="KW-0442">Lipid degradation</keyword>
<keyword evidence="3" id="KW-0443">Lipid metabolism</keyword>
<feature type="region of interest" description="Disordered" evidence="9">
    <location>
        <begin position="1"/>
        <end position="27"/>
    </location>
</feature>
<dbReference type="InterPro" id="IPR006108">
    <property type="entry name" value="3HC_DH_C"/>
</dbReference>
<dbReference type="InterPro" id="IPR029045">
    <property type="entry name" value="ClpP/crotonase-like_dom_sf"/>
</dbReference>
<gene>
    <name evidence="11" type="ORF">D6850_03625</name>
</gene>
<dbReference type="GO" id="GO:0016853">
    <property type="term" value="F:isomerase activity"/>
    <property type="evidence" value="ECO:0007669"/>
    <property type="project" value="UniProtKB-KW"/>
</dbReference>
<name>A0A3A8BBA5_9RHOB</name>
<evidence type="ECO:0000313" key="11">
    <source>
        <dbReference type="EMBL" id="RKF16644.1"/>
    </source>
</evidence>
<keyword evidence="5" id="KW-0413">Isomerase</keyword>
<dbReference type="SUPFAM" id="SSF48179">
    <property type="entry name" value="6-phosphogluconate dehydrogenase C-terminal domain-like"/>
    <property type="match status" value="2"/>
</dbReference>
<dbReference type="Gene3D" id="1.10.1040.50">
    <property type="match status" value="1"/>
</dbReference>
<evidence type="ECO:0000256" key="4">
    <source>
        <dbReference type="ARBA" id="ARBA00023140"/>
    </source>
</evidence>
<keyword evidence="7" id="KW-0511">Multifunctional enzyme</keyword>
<comment type="similarity">
    <text evidence="8">Belongs to the enoyl-CoA hydratase/isomerase family.</text>
</comment>
<comment type="subcellular location">
    <subcellularLocation>
        <location evidence="1">Peroxisome</location>
    </subcellularLocation>
</comment>
<dbReference type="PROSITE" id="PS00166">
    <property type="entry name" value="ENOYL_COA_HYDRATASE"/>
    <property type="match status" value="1"/>
</dbReference>
<dbReference type="Proteomes" id="UP000281128">
    <property type="component" value="Unassembled WGS sequence"/>
</dbReference>
<dbReference type="OrthoDB" id="9771883at2"/>
<reference evidence="11 12" key="1">
    <citation type="submission" date="2018-09" db="EMBL/GenBank/DDBJ databases">
        <title>Roseovarius spongiae sp. nov., isolated from a marine sponge.</title>
        <authorList>
            <person name="Zhuang L."/>
            <person name="Luo L."/>
        </authorList>
    </citation>
    <scope>NUCLEOTIDE SEQUENCE [LARGE SCALE GENOMIC DNA]</scope>
    <source>
        <strain evidence="11 12">HN-E21</strain>
    </source>
</reference>
<evidence type="ECO:0000259" key="10">
    <source>
        <dbReference type="Pfam" id="PF00725"/>
    </source>
</evidence>
<dbReference type="Pfam" id="PF00378">
    <property type="entry name" value="ECH_1"/>
    <property type="match status" value="1"/>
</dbReference>
<proteinExistence type="inferred from homology"/>
<dbReference type="EMBL" id="RAPE01000001">
    <property type="protein sequence ID" value="RKF16644.1"/>
    <property type="molecule type" value="Genomic_DNA"/>
</dbReference>
<accession>A0A3A8BBA5</accession>
<dbReference type="GO" id="GO:0003857">
    <property type="term" value="F:(3S)-3-hydroxyacyl-CoA dehydrogenase (NAD+) activity"/>
    <property type="evidence" value="ECO:0007669"/>
    <property type="project" value="TreeGrafter"/>
</dbReference>
<dbReference type="GO" id="GO:0006635">
    <property type="term" value="P:fatty acid beta-oxidation"/>
    <property type="evidence" value="ECO:0007669"/>
    <property type="project" value="TreeGrafter"/>
</dbReference>
<evidence type="ECO:0000256" key="3">
    <source>
        <dbReference type="ARBA" id="ARBA00022963"/>
    </source>
</evidence>
<feature type="domain" description="3-hydroxyacyl-CoA dehydrogenase C-terminal" evidence="10">
    <location>
        <begin position="472"/>
        <end position="562"/>
    </location>
</feature>
<evidence type="ECO:0000256" key="8">
    <source>
        <dbReference type="RuleBase" id="RU003707"/>
    </source>
</evidence>
<evidence type="ECO:0000256" key="9">
    <source>
        <dbReference type="SAM" id="MobiDB-lite"/>
    </source>
</evidence>
<dbReference type="InterPro" id="IPR008927">
    <property type="entry name" value="6-PGluconate_DH-like_C_sf"/>
</dbReference>
<dbReference type="AlphaFoldDB" id="A0A3A8BBA5"/>
<evidence type="ECO:0000256" key="5">
    <source>
        <dbReference type="ARBA" id="ARBA00023235"/>
    </source>
</evidence>
<dbReference type="InterPro" id="IPR018376">
    <property type="entry name" value="Enoyl-CoA_hyd/isom_CS"/>
</dbReference>
<protein>
    <recommendedName>
        <fullName evidence="10">3-hydroxyacyl-CoA dehydrogenase C-terminal domain-containing protein</fullName>
    </recommendedName>
</protein>
<evidence type="ECO:0000256" key="2">
    <source>
        <dbReference type="ARBA" id="ARBA00011245"/>
    </source>
</evidence>
<evidence type="ECO:0000256" key="6">
    <source>
        <dbReference type="ARBA" id="ARBA00023239"/>
    </source>
</evidence>